<feature type="transmembrane region" description="Helical" evidence="1">
    <location>
        <begin position="57"/>
        <end position="74"/>
    </location>
</feature>
<keyword evidence="1" id="KW-0812">Transmembrane</keyword>
<keyword evidence="1" id="KW-0472">Membrane</keyword>
<name>A0ABW1PMP5_9FLAO</name>
<comment type="caution">
    <text evidence="2">The sequence shown here is derived from an EMBL/GenBank/DDBJ whole genome shotgun (WGS) entry which is preliminary data.</text>
</comment>
<dbReference type="Proteomes" id="UP001596287">
    <property type="component" value="Unassembled WGS sequence"/>
</dbReference>
<feature type="transmembrane region" description="Helical" evidence="1">
    <location>
        <begin position="171"/>
        <end position="190"/>
    </location>
</feature>
<evidence type="ECO:0000256" key="1">
    <source>
        <dbReference type="SAM" id="Phobius"/>
    </source>
</evidence>
<feature type="transmembrane region" description="Helical" evidence="1">
    <location>
        <begin position="35"/>
        <end position="51"/>
    </location>
</feature>
<dbReference type="InterPro" id="IPR021737">
    <property type="entry name" value="Phage_phiKZ_Orf197"/>
</dbReference>
<reference evidence="3" key="1">
    <citation type="journal article" date="2019" name="Int. J. Syst. Evol. Microbiol.">
        <title>The Global Catalogue of Microorganisms (GCM) 10K type strain sequencing project: providing services to taxonomists for standard genome sequencing and annotation.</title>
        <authorList>
            <consortium name="The Broad Institute Genomics Platform"/>
            <consortium name="The Broad Institute Genome Sequencing Center for Infectious Disease"/>
            <person name="Wu L."/>
            <person name="Ma J."/>
        </authorList>
    </citation>
    <scope>NUCLEOTIDE SEQUENCE [LARGE SCALE GENOMIC DNA]</scope>
    <source>
        <strain evidence="3">CCUG 49679</strain>
    </source>
</reference>
<sequence>MILFIKLLLAHLLGDFLLQPNSWVSHKIEKKQNSIFLYIHSILHGLLAWLFVFEKEFWIFALAITVSHGLIDLMKLRFQTERSKRSWFIFDQILHLLVLGIVVIWYQNTSIIFFPEIKNHLWILGTSVIFLTKPTSILIKNIISIWTPDENSNADHSLQNAGNYIGILERLFILCFILIGHFEAIGFLLGAKSIFRFGDLRMARDRKLTEYVLIGTLISFGIAIGIGLLAQFLIQNFSVYFLD</sequence>
<evidence type="ECO:0000313" key="2">
    <source>
        <dbReference type="EMBL" id="MFC6096137.1"/>
    </source>
</evidence>
<organism evidence="2 3">
    <name type="scientific">Flavobacterium qiangtangense</name>
    <dbReference type="NCBI Taxonomy" id="1442595"/>
    <lineage>
        <taxon>Bacteria</taxon>
        <taxon>Pseudomonadati</taxon>
        <taxon>Bacteroidota</taxon>
        <taxon>Flavobacteriia</taxon>
        <taxon>Flavobacteriales</taxon>
        <taxon>Flavobacteriaceae</taxon>
        <taxon>Flavobacterium</taxon>
    </lineage>
</organism>
<feature type="transmembrane region" description="Helical" evidence="1">
    <location>
        <begin position="86"/>
        <end position="106"/>
    </location>
</feature>
<feature type="transmembrane region" description="Helical" evidence="1">
    <location>
        <begin position="211"/>
        <end position="234"/>
    </location>
</feature>
<evidence type="ECO:0000313" key="3">
    <source>
        <dbReference type="Proteomes" id="UP001596287"/>
    </source>
</evidence>
<gene>
    <name evidence="2" type="ORF">ACFPVY_05720</name>
</gene>
<accession>A0ABW1PMP5</accession>
<keyword evidence="3" id="KW-1185">Reference proteome</keyword>
<dbReference type="RefSeq" id="WP_379791008.1">
    <property type="nucleotide sequence ID" value="NZ_JBHSQB010000005.1"/>
</dbReference>
<proteinExistence type="predicted"/>
<dbReference type="Pfam" id="PF11750">
    <property type="entry name" value="DUF3307"/>
    <property type="match status" value="1"/>
</dbReference>
<keyword evidence="1" id="KW-1133">Transmembrane helix</keyword>
<dbReference type="EMBL" id="JBHSQB010000005">
    <property type="protein sequence ID" value="MFC6096137.1"/>
    <property type="molecule type" value="Genomic_DNA"/>
</dbReference>
<protein>
    <submittedName>
        <fullName evidence="2">DUF3307 domain-containing protein</fullName>
    </submittedName>
</protein>